<protein>
    <recommendedName>
        <fullName evidence="4">Lipoprotein</fullName>
    </recommendedName>
</protein>
<dbReference type="PROSITE" id="PS51257">
    <property type="entry name" value="PROKAR_LIPOPROTEIN"/>
    <property type="match status" value="1"/>
</dbReference>
<dbReference type="Proteomes" id="UP000093366">
    <property type="component" value="Unassembled WGS sequence"/>
</dbReference>
<dbReference type="EMBL" id="MAUJ01000001">
    <property type="protein sequence ID" value="OCQ23213.1"/>
    <property type="molecule type" value="Genomic_DNA"/>
</dbReference>
<evidence type="ECO:0000256" key="1">
    <source>
        <dbReference type="SAM" id="SignalP"/>
    </source>
</evidence>
<dbReference type="AlphaFoldDB" id="A0A1C0TV64"/>
<evidence type="ECO:0000313" key="2">
    <source>
        <dbReference type="EMBL" id="OCQ23213.1"/>
    </source>
</evidence>
<organism evidence="2 3">
    <name type="scientific">Pseudoalteromonas luteoviolacea</name>
    <dbReference type="NCBI Taxonomy" id="43657"/>
    <lineage>
        <taxon>Bacteria</taxon>
        <taxon>Pseudomonadati</taxon>
        <taxon>Pseudomonadota</taxon>
        <taxon>Gammaproteobacteria</taxon>
        <taxon>Alteromonadales</taxon>
        <taxon>Pseudoalteromonadaceae</taxon>
        <taxon>Pseudoalteromonas</taxon>
    </lineage>
</organism>
<dbReference type="RefSeq" id="WP_065789203.1">
    <property type="nucleotide sequence ID" value="NZ_JAGJED010000001.1"/>
</dbReference>
<evidence type="ECO:0008006" key="4">
    <source>
        <dbReference type="Google" id="ProtNLM"/>
    </source>
</evidence>
<comment type="caution">
    <text evidence="2">The sequence shown here is derived from an EMBL/GenBank/DDBJ whole genome shotgun (WGS) entry which is preliminary data.</text>
</comment>
<sequence length="141" mass="15760">MKFLPIALTLLLGACSSTVYKSEQTMELIAASEANAPHGVSGTFEFEIKGSGKVDGEVFLNTEENFRDRRSISIALSPKVVMAFIRKEGLSPKIYFLDKKIQVTGEAKRKKVFLTSNGKKMRSYFFLTEINVTSLDQIKEL</sequence>
<keyword evidence="1" id="KW-0732">Signal</keyword>
<gene>
    <name evidence="2" type="ORF">A7985_04515</name>
</gene>
<accession>A0A1C0TV64</accession>
<proteinExistence type="predicted"/>
<feature type="signal peptide" evidence="1">
    <location>
        <begin position="1"/>
        <end position="21"/>
    </location>
</feature>
<evidence type="ECO:0000313" key="3">
    <source>
        <dbReference type="Proteomes" id="UP000093366"/>
    </source>
</evidence>
<dbReference type="OrthoDB" id="9150126at2"/>
<feature type="chain" id="PRO_5008646461" description="Lipoprotein" evidence="1">
    <location>
        <begin position="22"/>
        <end position="141"/>
    </location>
</feature>
<name>A0A1C0TV64_9GAMM</name>
<reference evidence="3" key="1">
    <citation type="submission" date="2016-07" db="EMBL/GenBank/DDBJ databases">
        <authorList>
            <person name="Florea S."/>
            <person name="Webb J.S."/>
            <person name="Jaromczyk J."/>
            <person name="Schardl C.L."/>
        </authorList>
    </citation>
    <scope>NUCLEOTIDE SEQUENCE [LARGE SCALE GENOMIC DNA]</scope>
    <source>
        <strain evidence="3">IPB1</strain>
    </source>
</reference>